<comment type="caution">
    <text evidence="2">The sequence shown here is derived from an EMBL/GenBank/DDBJ whole genome shotgun (WGS) entry which is preliminary data.</text>
</comment>
<dbReference type="RefSeq" id="WP_345139887.1">
    <property type="nucleotide sequence ID" value="NZ_BAABDU010000002.1"/>
</dbReference>
<evidence type="ECO:0000313" key="2">
    <source>
        <dbReference type="EMBL" id="GAA3757828.1"/>
    </source>
</evidence>
<gene>
    <name evidence="2" type="ORF">GCM10022423_05280</name>
</gene>
<feature type="compositionally biased region" description="Acidic residues" evidence="1">
    <location>
        <begin position="60"/>
        <end position="115"/>
    </location>
</feature>
<evidence type="ECO:0000256" key="1">
    <source>
        <dbReference type="SAM" id="MobiDB-lite"/>
    </source>
</evidence>
<evidence type="ECO:0000313" key="3">
    <source>
        <dbReference type="Proteomes" id="UP001500748"/>
    </source>
</evidence>
<name>A0ABP7G6S4_9FLAO</name>
<keyword evidence="3" id="KW-1185">Reference proteome</keyword>
<feature type="compositionally biased region" description="Polar residues" evidence="1">
    <location>
        <begin position="46"/>
        <end position="55"/>
    </location>
</feature>
<dbReference type="Proteomes" id="UP001500748">
    <property type="component" value="Unassembled WGS sequence"/>
</dbReference>
<feature type="region of interest" description="Disordered" evidence="1">
    <location>
        <begin position="46"/>
        <end position="122"/>
    </location>
</feature>
<proteinExistence type="predicted"/>
<organism evidence="2 3">
    <name type="scientific">Flavobacterium ginsengiterrae</name>
    <dbReference type="NCBI Taxonomy" id="871695"/>
    <lineage>
        <taxon>Bacteria</taxon>
        <taxon>Pseudomonadati</taxon>
        <taxon>Bacteroidota</taxon>
        <taxon>Flavobacteriia</taxon>
        <taxon>Flavobacteriales</taxon>
        <taxon>Flavobacteriaceae</taxon>
        <taxon>Flavobacterium</taxon>
    </lineage>
</organism>
<dbReference type="EMBL" id="BAABDU010000002">
    <property type="protein sequence ID" value="GAA3757828.1"/>
    <property type="molecule type" value="Genomic_DNA"/>
</dbReference>
<feature type="region of interest" description="Disordered" evidence="1">
    <location>
        <begin position="1"/>
        <end position="20"/>
    </location>
</feature>
<protein>
    <submittedName>
        <fullName evidence="2">Uncharacterized protein</fullName>
    </submittedName>
</protein>
<sequence>MTTDTNRFYNQDDYNFTNDNQSYVDQYEQEHIGDEAFEEEKLLNQDQNYLDNEFTNALDRDEDDEIEPEYDEDGLEEDGLEEDEWDEDDDLDEDDLDDDLVEDYDENDREIESFSDDGYKID</sequence>
<accession>A0ABP7G6S4</accession>
<reference evidence="3" key="1">
    <citation type="journal article" date="2019" name="Int. J. Syst. Evol. Microbiol.">
        <title>The Global Catalogue of Microorganisms (GCM) 10K type strain sequencing project: providing services to taxonomists for standard genome sequencing and annotation.</title>
        <authorList>
            <consortium name="The Broad Institute Genomics Platform"/>
            <consortium name="The Broad Institute Genome Sequencing Center for Infectious Disease"/>
            <person name="Wu L."/>
            <person name="Ma J."/>
        </authorList>
    </citation>
    <scope>NUCLEOTIDE SEQUENCE [LARGE SCALE GENOMIC DNA]</scope>
    <source>
        <strain evidence="3">JCM 17337</strain>
    </source>
</reference>